<dbReference type="PATRIC" id="fig|1073571.4.peg.5469"/>
<evidence type="ECO:0000313" key="1">
    <source>
        <dbReference type="EMBL" id="CQR57494.1"/>
    </source>
</evidence>
<accession>A0A0E4HE62</accession>
<dbReference type="EMBL" id="LN831776">
    <property type="protein sequence ID" value="CQR57494.1"/>
    <property type="molecule type" value="Genomic_DNA"/>
</dbReference>
<name>A0A0E4HE62_9BACL</name>
<dbReference type="InterPro" id="IPR021486">
    <property type="entry name" value="DUF3139"/>
</dbReference>
<gene>
    <name evidence="1" type="ORF">PRIO_5093</name>
</gene>
<dbReference type="RefSeq" id="WP_046505230.1">
    <property type="nucleotide sequence ID" value="NZ_LN831776.1"/>
</dbReference>
<dbReference type="HOGENOM" id="CLU_171797_0_0_9"/>
<dbReference type="AlphaFoldDB" id="A0A0E4HE62"/>
<evidence type="ECO:0000313" key="2">
    <source>
        <dbReference type="Proteomes" id="UP000033163"/>
    </source>
</evidence>
<organism evidence="1 2">
    <name type="scientific">Paenibacillus riograndensis SBR5</name>
    <dbReference type="NCBI Taxonomy" id="1073571"/>
    <lineage>
        <taxon>Bacteria</taxon>
        <taxon>Bacillati</taxon>
        <taxon>Bacillota</taxon>
        <taxon>Bacilli</taxon>
        <taxon>Bacillales</taxon>
        <taxon>Paenibacillaceae</taxon>
        <taxon>Paenibacillus</taxon>
        <taxon>Paenibacillus sonchi group</taxon>
    </lineage>
</organism>
<dbReference type="Pfam" id="PF11337">
    <property type="entry name" value="DUF3139"/>
    <property type="match status" value="1"/>
</dbReference>
<proteinExistence type="predicted"/>
<dbReference type="Proteomes" id="UP000033163">
    <property type="component" value="Chromosome I"/>
</dbReference>
<reference evidence="2" key="1">
    <citation type="submission" date="2015-03" db="EMBL/GenBank/DDBJ databases">
        <authorList>
            <person name="Wibberg D."/>
        </authorList>
    </citation>
    <scope>NUCLEOTIDE SEQUENCE [LARGE SCALE GENOMIC DNA]</scope>
</reference>
<protein>
    <submittedName>
        <fullName evidence="1">Putative membrane protein</fullName>
    </submittedName>
</protein>
<dbReference type="KEGG" id="pri:PRIO_5093"/>
<sequence length="97" mass="11025">MTIAALVIILLVIGIYAALQFKYNSLEKSLKAYLITVEGYSESDIVSIKAKFGSMPKFPVYVIFADDPNTKYIFTDRDASDWTQLDPKEPQRLKKDN</sequence>